<dbReference type="EMBL" id="BAAAFH010000011">
    <property type="protein sequence ID" value="GAA0875297.1"/>
    <property type="molecule type" value="Genomic_DNA"/>
</dbReference>
<reference evidence="2" key="1">
    <citation type="journal article" date="2019" name="Int. J. Syst. Evol. Microbiol.">
        <title>The Global Catalogue of Microorganisms (GCM) 10K type strain sequencing project: providing services to taxonomists for standard genome sequencing and annotation.</title>
        <authorList>
            <consortium name="The Broad Institute Genomics Platform"/>
            <consortium name="The Broad Institute Genome Sequencing Center for Infectious Disease"/>
            <person name="Wu L."/>
            <person name="Ma J."/>
        </authorList>
    </citation>
    <scope>NUCLEOTIDE SEQUENCE [LARGE SCALE GENOMIC DNA]</scope>
    <source>
        <strain evidence="2">JCM 16083</strain>
    </source>
</reference>
<dbReference type="PANTHER" id="PTHR36454:SF1">
    <property type="entry name" value="DUF1015 DOMAIN-CONTAINING PROTEIN"/>
    <property type="match status" value="1"/>
</dbReference>
<keyword evidence="2" id="KW-1185">Reference proteome</keyword>
<protein>
    <submittedName>
        <fullName evidence="1">DUF1015 domain-containing protein</fullName>
    </submittedName>
</protein>
<dbReference type="PIRSF" id="PIRSF033563">
    <property type="entry name" value="UCP033563"/>
    <property type="match status" value="1"/>
</dbReference>
<gene>
    <name evidence="1" type="ORF">GCM10009118_17060</name>
</gene>
<dbReference type="InterPro" id="IPR008323">
    <property type="entry name" value="UCP033563"/>
</dbReference>
<dbReference type="RefSeq" id="WP_343786633.1">
    <property type="nucleotide sequence ID" value="NZ_BAAAFH010000011.1"/>
</dbReference>
<dbReference type="PANTHER" id="PTHR36454">
    <property type="entry name" value="LMO2823 PROTEIN"/>
    <property type="match status" value="1"/>
</dbReference>
<dbReference type="Proteomes" id="UP001501126">
    <property type="component" value="Unassembled WGS sequence"/>
</dbReference>
<organism evidence="1 2">
    <name type="scientific">Wandonia haliotis</name>
    <dbReference type="NCBI Taxonomy" id="574963"/>
    <lineage>
        <taxon>Bacteria</taxon>
        <taxon>Pseudomonadati</taxon>
        <taxon>Bacteroidota</taxon>
        <taxon>Flavobacteriia</taxon>
        <taxon>Flavobacteriales</taxon>
        <taxon>Crocinitomicaceae</taxon>
        <taxon>Wandonia</taxon>
    </lineage>
</organism>
<evidence type="ECO:0000313" key="1">
    <source>
        <dbReference type="EMBL" id="GAA0875297.1"/>
    </source>
</evidence>
<accession>A0ABN1MPQ1</accession>
<evidence type="ECO:0000313" key="2">
    <source>
        <dbReference type="Proteomes" id="UP001501126"/>
    </source>
</evidence>
<name>A0ABN1MPQ1_9FLAO</name>
<proteinExistence type="predicted"/>
<dbReference type="Pfam" id="PF06245">
    <property type="entry name" value="DUF1015"/>
    <property type="match status" value="1"/>
</dbReference>
<comment type="caution">
    <text evidence="1">The sequence shown here is derived from an EMBL/GenBank/DDBJ whole genome shotgun (WGS) entry which is preliminary data.</text>
</comment>
<sequence>MVKIKSFHAVRPPRDKAHLVATRPYYTYKKHIMDAKLEENPYTFMHIINPEYGLSDKTLPNSEERFSRVREKYQEFLEQGLLEKDEEEAIYIYRQTKKGRVYTGVIAGASVEEYEKDQIKKHEATLTSREEVFVNYLDITGFNAEPVLLSHKPNEALNALLEEICSERPEYEFSTTDCVKHELWIVTGENEAKIKHCFEGINETYIADGHHRSASSAILAQRYRENGQVKNVNSQYFLAFFIDENRLDILPFHRVARDLNGLDCDTFREALEINFHIEPSLSQIPSAEHEIMMFLEEKWYKLTCKSEIINSENPVKELDAQILTDYILDPLLGIKDLKTDERIEFVSGEEGVESMIRQVRKYPQGVGFVLYPVTMEKVKMVADAHMIMPPKSTWVEPKLRSGLTIYPIH</sequence>